<dbReference type="GO" id="GO:0005813">
    <property type="term" value="C:centrosome"/>
    <property type="evidence" value="ECO:0007669"/>
    <property type="project" value="TreeGrafter"/>
</dbReference>
<dbReference type="Proteomes" id="UP000681722">
    <property type="component" value="Unassembled WGS sequence"/>
</dbReference>
<dbReference type="PANTHER" id="PTHR18957:SF0">
    <property type="entry name" value="CENTLEIN"/>
    <property type="match status" value="1"/>
</dbReference>
<evidence type="ECO:0000313" key="5">
    <source>
        <dbReference type="Proteomes" id="UP000663829"/>
    </source>
</evidence>
<feature type="region of interest" description="Disordered" evidence="2">
    <location>
        <begin position="1"/>
        <end position="28"/>
    </location>
</feature>
<dbReference type="OrthoDB" id="10011458at2759"/>
<evidence type="ECO:0000256" key="1">
    <source>
        <dbReference type="SAM" id="Coils"/>
    </source>
</evidence>
<evidence type="ECO:0000256" key="2">
    <source>
        <dbReference type="SAM" id="MobiDB-lite"/>
    </source>
</evidence>
<feature type="compositionally biased region" description="Low complexity" evidence="2">
    <location>
        <begin position="1"/>
        <end position="15"/>
    </location>
</feature>
<dbReference type="EMBL" id="CAJOBC010000602">
    <property type="protein sequence ID" value="CAF3605929.1"/>
    <property type="molecule type" value="Genomic_DNA"/>
</dbReference>
<dbReference type="GO" id="GO:0010457">
    <property type="term" value="P:centriole-centriole cohesion"/>
    <property type="evidence" value="ECO:0007669"/>
    <property type="project" value="TreeGrafter"/>
</dbReference>
<comment type="caution">
    <text evidence="3">The sequence shown here is derived from an EMBL/GenBank/DDBJ whole genome shotgun (WGS) entry which is preliminary data.</text>
</comment>
<feature type="coiled-coil region" evidence="1">
    <location>
        <begin position="234"/>
        <end position="296"/>
    </location>
</feature>
<dbReference type="EMBL" id="CAJNOQ010000602">
    <property type="protein sequence ID" value="CAF0819575.1"/>
    <property type="molecule type" value="Genomic_DNA"/>
</dbReference>
<feature type="coiled-coil region" evidence="1">
    <location>
        <begin position="769"/>
        <end position="810"/>
    </location>
</feature>
<dbReference type="InterPro" id="IPR038810">
    <property type="entry name" value="CNTLN"/>
</dbReference>
<feature type="coiled-coil region" evidence="1">
    <location>
        <begin position="44"/>
        <end position="78"/>
    </location>
</feature>
<name>A0A813TWV2_9BILA</name>
<reference evidence="3" key="1">
    <citation type="submission" date="2021-02" db="EMBL/GenBank/DDBJ databases">
        <authorList>
            <person name="Nowell W R."/>
        </authorList>
    </citation>
    <scope>NUCLEOTIDE SEQUENCE</scope>
</reference>
<dbReference type="AlphaFoldDB" id="A0A813TWV2"/>
<accession>A0A813TWV2</accession>
<keyword evidence="1" id="KW-0175">Coiled coil</keyword>
<keyword evidence="5" id="KW-1185">Reference proteome</keyword>
<sequence length="1077" mass="127521">MTSFSSPFTTTNPQSAEDLRNSSEQGISLQANEDIRTRNREQLIEKLQKVIQEKNASIAKLEERELNLEEELTKKSNDFRSLEGQLRLFEEKTRTFEQLHQLQVNTFEKTIRDCQSENERLCDHVNELTNQLRLKYEETNDLHAFNQDKVSTIREQEKEIDNLKLTLRRVRDTLQPGQLLEQNRWRSCSEDIGRHLSRKDSKSSNLFHRTLSAHSPIRHEQQPQIDDDIDRIDTEFLQKKIQTLTNRLTNVQNLLVKRDEQIGTLKKVHDKRWLRLKQLQKQYRLVKDQLQSYIDEQQSNDYDYKKPKNFKNGCSVCDRRWSKNAKLTTKTVRLKQEDDDGVWNEVGKLRRQNTHLTNENMSLQEKIDLQQVELNEQSVAISELQNEIEHLNDEKDKKKIIYIPTPSSTINNDNLHMEQREQEKQRQEQQHLIEQLDKKLYDLETQRTCLVFEHERLKTNLELSVDEKNQLVQQRNQNQIEIRNLKQNLSKCQQDLKQCRRKMTNNNKRKKSCLEVLLEQNPMSRDNSFVDDLDQPHQLFNRVTSAKSISETSSNFNRDTFTSKKRRACSLCDDDHNKTLSRKLPGYRTRRNSTLTMKKCEFLFLEKDKFDSIRSCSLSKNYNNKVRLSATKRTFPVVSKSSPIKTATSTFNSSLQTLNSKKRVGSSRTSYLRYVEKELYNIKGENDQLNKRLSSCLNRIANLKMTNQRLMDECEKLKNDMNYVNSQLQVSAQDTRRSINSNNSLDDIDNLQTRLKNTSFDASKQRKLNKTLQTENDLLNRNVQTLTEKLQHMERDIVSKRQLIENYKVRTNEMELNLIKSGEKSNKEGIDDDRLKTLNETNERLRVSIDSYKHRLQAITRDKQTIDARYLETFDELQKLKVRFDDIQSKLRYSEQQMRQCRLNNDQLNNEIVNCRHLSEQQLITFNMKTQDSLSKMNNELSHTHKRLNEHEKFITGFINEMIQRSNQMMDNIRRTREQQKQRESFSISMPGYDNAMNISKKILNLTQDDLDDIMSTTDESFQSASHNHESLDKDMKVKRKISKLISSQDEFSSKLLRIFTRKLDEIQAIDREMIKN</sequence>
<evidence type="ECO:0000313" key="4">
    <source>
        <dbReference type="EMBL" id="CAF3605929.1"/>
    </source>
</evidence>
<proteinExistence type="predicted"/>
<feature type="coiled-coil region" evidence="1">
    <location>
        <begin position="686"/>
        <end position="727"/>
    </location>
</feature>
<evidence type="ECO:0000313" key="3">
    <source>
        <dbReference type="EMBL" id="CAF0819575.1"/>
    </source>
</evidence>
<dbReference type="PANTHER" id="PTHR18957">
    <property type="entry name" value="CENTLEIN"/>
    <property type="match status" value="1"/>
</dbReference>
<dbReference type="GO" id="GO:0005814">
    <property type="term" value="C:centriole"/>
    <property type="evidence" value="ECO:0007669"/>
    <property type="project" value="TreeGrafter"/>
</dbReference>
<feature type="coiled-coil region" evidence="1">
    <location>
        <begin position="346"/>
        <end position="502"/>
    </location>
</feature>
<dbReference type="Proteomes" id="UP000663829">
    <property type="component" value="Unassembled WGS sequence"/>
</dbReference>
<gene>
    <name evidence="3" type="ORF">GPM918_LOCUS4474</name>
    <name evidence="4" type="ORF">SRO942_LOCUS4475</name>
</gene>
<protein>
    <submittedName>
        <fullName evidence="3">Uncharacterized protein</fullName>
    </submittedName>
</protein>
<organism evidence="3 5">
    <name type="scientific">Didymodactylos carnosus</name>
    <dbReference type="NCBI Taxonomy" id="1234261"/>
    <lineage>
        <taxon>Eukaryota</taxon>
        <taxon>Metazoa</taxon>
        <taxon>Spiralia</taxon>
        <taxon>Gnathifera</taxon>
        <taxon>Rotifera</taxon>
        <taxon>Eurotatoria</taxon>
        <taxon>Bdelloidea</taxon>
        <taxon>Philodinida</taxon>
        <taxon>Philodinidae</taxon>
        <taxon>Didymodactylos</taxon>
    </lineage>
</organism>
<feature type="coiled-coil region" evidence="1">
    <location>
        <begin position="111"/>
        <end position="173"/>
    </location>
</feature>